<evidence type="ECO:0000313" key="2">
    <source>
        <dbReference type="Proteomes" id="UP000827872"/>
    </source>
</evidence>
<evidence type="ECO:0000313" key="1">
    <source>
        <dbReference type="EMBL" id="KAH7991719.1"/>
    </source>
</evidence>
<gene>
    <name evidence="1" type="ORF">K3G42_009478</name>
</gene>
<comment type="caution">
    <text evidence="1">The sequence shown here is derived from an EMBL/GenBank/DDBJ whole genome shotgun (WGS) entry which is preliminary data.</text>
</comment>
<protein>
    <submittedName>
        <fullName evidence="1">Uncharacterized protein</fullName>
    </submittedName>
</protein>
<proteinExistence type="predicted"/>
<keyword evidence="2" id="KW-1185">Reference proteome</keyword>
<dbReference type="EMBL" id="CM037616">
    <property type="protein sequence ID" value="KAH7991719.1"/>
    <property type="molecule type" value="Genomic_DNA"/>
</dbReference>
<dbReference type="Proteomes" id="UP000827872">
    <property type="component" value="Linkage Group LG03"/>
</dbReference>
<accession>A0ACB8EG98</accession>
<name>A0ACB8EG98_9SAUR</name>
<sequence>MEAANAKSFLWETFPPLPTCRVYCSPAYQDGHLFVVGGCSQQAFPVDTGDMLDVVSRKWLSLPPMPTPRAGAATAMLGKQLVVIGGVDSRQSPLASVEVYNMDEGKWEKKADLAQASMGISAVEKGFLIPSIES</sequence>
<organism evidence="1 2">
    <name type="scientific">Sphaerodactylus townsendi</name>
    <dbReference type="NCBI Taxonomy" id="933632"/>
    <lineage>
        <taxon>Eukaryota</taxon>
        <taxon>Metazoa</taxon>
        <taxon>Chordata</taxon>
        <taxon>Craniata</taxon>
        <taxon>Vertebrata</taxon>
        <taxon>Euteleostomi</taxon>
        <taxon>Lepidosauria</taxon>
        <taxon>Squamata</taxon>
        <taxon>Bifurcata</taxon>
        <taxon>Gekkota</taxon>
        <taxon>Sphaerodactylidae</taxon>
        <taxon>Sphaerodactylus</taxon>
    </lineage>
</organism>
<reference evidence="1" key="1">
    <citation type="submission" date="2021-08" db="EMBL/GenBank/DDBJ databases">
        <title>The first chromosome-level gecko genome reveals the dynamic sex chromosomes of Neotropical dwarf geckos (Sphaerodactylidae: Sphaerodactylus).</title>
        <authorList>
            <person name="Pinto B.J."/>
            <person name="Keating S.E."/>
            <person name="Gamble T."/>
        </authorList>
    </citation>
    <scope>NUCLEOTIDE SEQUENCE</scope>
    <source>
        <strain evidence="1">TG3544</strain>
    </source>
</reference>